<accession>A0A6N7YM99</accession>
<evidence type="ECO:0000256" key="2">
    <source>
        <dbReference type="PROSITE-ProRule" id="PRU00335"/>
    </source>
</evidence>
<gene>
    <name evidence="4" type="ORF">GKO32_03210</name>
</gene>
<reference evidence="4 5" key="1">
    <citation type="submission" date="2019-11" db="EMBL/GenBank/DDBJ databases">
        <title>Draft genome of Amycolatopsis RM579.</title>
        <authorList>
            <person name="Duangmal K."/>
            <person name="Mingma R."/>
        </authorList>
    </citation>
    <scope>NUCLEOTIDE SEQUENCE [LARGE SCALE GENOMIC DNA]</scope>
    <source>
        <strain evidence="4 5">RM579</strain>
    </source>
</reference>
<dbReference type="Gene3D" id="1.10.357.10">
    <property type="entry name" value="Tetracycline Repressor, domain 2"/>
    <property type="match status" value="1"/>
</dbReference>
<dbReference type="Proteomes" id="UP000440096">
    <property type="component" value="Unassembled WGS sequence"/>
</dbReference>
<evidence type="ECO:0000313" key="4">
    <source>
        <dbReference type="EMBL" id="MTD52988.1"/>
    </source>
</evidence>
<organism evidence="4 5">
    <name type="scientific">Amycolatopsis pithecellobii</name>
    <dbReference type="NCBI Taxonomy" id="664692"/>
    <lineage>
        <taxon>Bacteria</taxon>
        <taxon>Bacillati</taxon>
        <taxon>Actinomycetota</taxon>
        <taxon>Actinomycetes</taxon>
        <taxon>Pseudonocardiales</taxon>
        <taxon>Pseudonocardiaceae</taxon>
        <taxon>Amycolatopsis</taxon>
    </lineage>
</organism>
<protein>
    <submittedName>
        <fullName evidence="4">TetR family transcriptional regulator</fullName>
    </submittedName>
</protein>
<evidence type="ECO:0000313" key="5">
    <source>
        <dbReference type="Proteomes" id="UP000440096"/>
    </source>
</evidence>
<keyword evidence="1 2" id="KW-0238">DNA-binding</keyword>
<name>A0A6N7YM99_9PSEU</name>
<proteinExistence type="predicted"/>
<dbReference type="PROSITE" id="PS50977">
    <property type="entry name" value="HTH_TETR_2"/>
    <property type="match status" value="1"/>
</dbReference>
<dbReference type="PANTHER" id="PTHR30055:SF209">
    <property type="entry name" value="POSSIBLE TRANSCRIPTIONAL REGULATORY PROTEIN (PROBABLY TETR-FAMILY)"/>
    <property type="match status" value="1"/>
</dbReference>
<dbReference type="Pfam" id="PF00440">
    <property type="entry name" value="TetR_N"/>
    <property type="match status" value="1"/>
</dbReference>
<keyword evidence="5" id="KW-1185">Reference proteome</keyword>
<dbReference type="InterPro" id="IPR009057">
    <property type="entry name" value="Homeodomain-like_sf"/>
</dbReference>
<dbReference type="GO" id="GO:0000976">
    <property type="term" value="F:transcription cis-regulatory region binding"/>
    <property type="evidence" value="ECO:0007669"/>
    <property type="project" value="TreeGrafter"/>
</dbReference>
<dbReference type="GO" id="GO:0003700">
    <property type="term" value="F:DNA-binding transcription factor activity"/>
    <property type="evidence" value="ECO:0007669"/>
    <property type="project" value="TreeGrafter"/>
</dbReference>
<feature type="domain" description="HTH tetR-type" evidence="3">
    <location>
        <begin position="1"/>
        <end position="55"/>
    </location>
</feature>
<dbReference type="OrthoDB" id="3687980at2"/>
<dbReference type="RefSeq" id="WP_154755244.1">
    <property type="nucleotide sequence ID" value="NZ_WMBA01000003.1"/>
</dbReference>
<dbReference type="EMBL" id="WMBA01000003">
    <property type="protein sequence ID" value="MTD52988.1"/>
    <property type="molecule type" value="Genomic_DNA"/>
</dbReference>
<comment type="caution">
    <text evidence="4">The sequence shown here is derived from an EMBL/GenBank/DDBJ whole genome shotgun (WGS) entry which is preliminary data.</text>
</comment>
<dbReference type="InterPro" id="IPR001647">
    <property type="entry name" value="HTH_TetR"/>
</dbReference>
<dbReference type="InterPro" id="IPR050109">
    <property type="entry name" value="HTH-type_TetR-like_transc_reg"/>
</dbReference>
<dbReference type="PANTHER" id="PTHR30055">
    <property type="entry name" value="HTH-TYPE TRANSCRIPTIONAL REGULATOR RUTR"/>
    <property type="match status" value="1"/>
</dbReference>
<evidence type="ECO:0000256" key="1">
    <source>
        <dbReference type="ARBA" id="ARBA00023125"/>
    </source>
</evidence>
<feature type="DNA-binding region" description="H-T-H motif" evidence="2">
    <location>
        <begin position="18"/>
        <end position="37"/>
    </location>
</feature>
<dbReference type="SUPFAM" id="SSF46689">
    <property type="entry name" value="Homeodomain-like"/>
    <property type="match status" value="1"/>
</dbReference>
<sequence>MLSSALAAVDEGGLKALTVDNVARLSETSNGSIYHRFGNRDGLVAAAIDHFLSQVEDAMAAEMEAANSVADDRAAVGRLVDLWLNLFARYHQRFRAFMVEAHEQTFHHARGRQASHAIADRLSTWLIDRFACTPAAAQTCYTILLGLGASRALWDPDEVTANPLPTGKLADEVGAMILARVTSA</sequence>
<evidence type="ECO:0000259" key="3">
    <source>
        <dbReference type="PROSITE" id="PS50977"/>
    </source>
</evidence>
<dbReference type="AlphaFoldDB" id="A0A6N7YM99"/>